<comment type="caution">
    <text evidence="2">The sequence shown here is derived from an EMBL/GenBank/DDBJ whole genome shotgun (WGS) entry which is preliminary data.</text>
</comment>
<dbReference type="STRING" id="2060906.A0A0H1B613"/>
<dbReference type="EMBL" id="LDEV01002956">
    <property type="protein sequence ID" value="KLJ06859.1"/>
    <property type="molecule type" value="Genomic_DNA"/>
</dbReference>
<feature type="compositionally biased region" description="Acidic residues" evidence="1">
    <location>
        <begin position="170"/>
        <end position="192"/>
    </location>
</feature>
<name>A0A0H1B613_9EURO</name>
<sequence length="321" mass="36494">MSLKAAYAASLPPPPRPHFPNSVVVEEVIPGPTDKPGSQIREFTVVPVSRIGHVSLQLPRLRRIIWRRRRHDHEYNVRPITTASNREAVLIQTRGQDVYSGDDMCTRCQREVGPFTTCVVARTRDEESPRSGACANCVWRNHHRACSHRQTIKRDTAEGGDKEWQYESSGNDDDDDYYYDDDEEEEEEEEESFLPTPSRSPRSRGTCTTSRTNKAARKRPSKRDSIRNSRTTRGKAPKPKPLTPPRAKRPLCPAVVIPSPSLKREATTTTPAGQKYFKIPPGLSPNTAEDIRRALDELNVVRTRLFSRLEMLEAVQLVNWE</sequence>
<dbReference type="Pfam" id="PF12511">
    <property type="entry name" value="DUF3716"/>
    <property type="match status" value="1"/>
</dbReference>
<feature type="compositionally biased region" description="Polar residues" evidence="1">
    <location>
        <begin position="195"/>
        <end position="213"/>
    </location>
</feature>
<evidence type="ECO:0000256" key="1">
    <source>
        <dbReference type="SAM" id="MobiDB-lite"/>
    </source>
</evidence>
<feature type="region of interest" description="Disordered" evidence="1">
    <location>
        <begin position="154"/>
        <end position="253"/>
    </location>
</feature>
<dbReference type="InterPro" id="IPR022190">
    <property type="entry name" value="DUF3716"/>
</dbReference>
<protein>
    <submittedName>
        <fullName evidence="2">Uncharacterized protein</fullName>
    </submittedName>
</protein>
<reference evidence="3" key="1">
    <citation type="journal article" date="2015" name="PLoS Genet.">
        <title>The dynamic genome and transcriptome of the human fungal pathogen Blastomyces and close relative Emmonsia.</title>
        <authorList>
            <person name="Munoz J.F."/>
            <person name="Gauthier G.M."/>
            <person name="Desjardins C.A."/>
            <person name="Gallo J.E."/>
            <person name="Holder J."/>
            <person name="Sullivan T.D."/>
            <person name="Marty A.J."/>
            <person name="Carmen J.C."/>
            <person name="Chen Z."/>
            <person name="Ding L."/>
            <person name="Gujja S."/>
            <person name="Magrini V."/>
            <person name="Misas E."/>
            <person name="Mitreva M."/>
            <person name="Priest M."/>
            <person name="Saif S."/>
            <person name="Whiston E.A."/>
            <person name="Young S."/>
            <person name="Zeng Q."/>
            <person name="Goldman W.E."/>
            <person name="Mardis E.R."/>
            <person name="Taylor J.W."/>
            <person name="McEwen J.G."/>
            <person name="Clay O.K."/>
            <person name="Klein B.S."/>
            <person name="Cuomo C.A."/>
        </authorList>
    </citation>
    <scope>NUCLEOTIDE SEQUENCE [LARGE SCALE GENOMIC DNA]</scope>
    <source>
        <strain evidence="3">UAMH 139</strain>
    </source>
</reference>
<dbReference type="OrthoDB" id="4188664at2759"/>
<keyword evidence="3" id="KW-1185">Reference proteome</keyword>
<gene>
    <name evidence="2" type="ORF">EMPG_17644</name>
</gene>
<organism evidence="2 3">
    <name type="scientific">Blastomyces silverae</name>
    <dbReference type="NCBI Taxonomy" id="2060906"/>
    <lineage>
        <taxon>Eukaryota</taxon>
        <taxon>Fungi</taxon>
        <taxon>Dikarya</taxon>
        <taxon>Ascomycota</taxon>
        <taxon>Pezizomycotina</taxon>
        <taxon>Eurotiomycetes</taxon>
        <taxon>Eurotiomycetidae</taxon>
        <taxon>Onygenales</taxon>
        <taxon>Ajellomycetaceae</taxon>
        <taxon>Blastomyces</taxon>
    </lineage>
</organism>
<evidence type="ECO:0000313" key="2">
    <source>
        <dbReference type="EMBL" id="KLJ06859.1"/>
    </source>
</evidence>
<evidence type="ECO:0000313" key="3">
    <source>
        <dbReference type="Proteomes" id="UP000053573"/>
    </source>
</evidence>
<proteinExistence type="predicted"/>
<dbReference type="AlphaFoldDB" id="A0A0H1B613"/>
<dbReference type="Proteomes" id="UP000053573">
    <property type="component" value="Unassembled WGS sequence"/>
</dbReference>
<accession>A0A0H1B613</accession>
<feature type="compositionally biased region" description="Basic and acidic residues" evidence="1">
    <location>
        <begin position="154"/>
        <end position="165"/>
    </location>
</feature>